<dbReference type="EMBL" id="CP031388">
    <property type="protein sequence ID" value="QPH05520.1"/>
    <property type="molecule type" value="Genomic_DNA"/>
</dbReference>
<proteinExistence type="predicted"/>
<sequence>MCASLILLALVKSENDVWIPGGARILWGEPPSPKCLTGTTPPVGGKIGKVLRQFDFWAHESPDLLKYKEVLEFVLRDVRIMEKATHYLGIKKFINPTSEDIRKGFKQLERPNEEDIKEYYDSYLSGSLVSRVIHKLPALDVVHSSDIHVYYSSVGICKCHTDIVIERRSREWARNYMGYHKDERCYVFAGQRRLIEQFLELMADLLNKGQIETAFFQPRALQIPLEGFNPGLDYEQFADYIENWDCILFLLPTLDDPLNIDYAASLKKVSPAEMYGPEAFGLLVEESPAGQEQNSRGNKSEIAPIKVFTEAGVGRDKTNAEQENRGRYALRRRNSSIKYN</sequence>
<feature type="compositionally biased region" description="Basic residues" evidence="1">
    <location>
        <begin position="328"/>
        <end position="340"/>
    </location>
</feature>
<dbReference type="AlphaFoldDB" id="A0A7S9KUQ9"/>
<gene>
    <name evidence="2" type="ORF">C2857_003358</name>
</gene>
<evidence type="ECO:0000313" key="2">
    <source>
        <dbReference type="EMBL" id="QPH05520.1"/>
    </source>
</evidence>
<feature type="compositionally biased region" description="Basic and acidic residues" evidence="1">
    <location>
        <begin position="313"/>
        <end position="326"/>
    </location>
</feature>
<protein>
    <submittedName>
        <fullName evidence="2">Uncharacterized protein</fullName>
    </submittedName>
</protein>
<name>A0A7S9KUQ9_EPIFF</name>
<evidence type="ECO:0000256" key="1">
    <source>
        <dbReference type="SAM" id="MobiDB-lite"/>
    </source>
</evidence>
<dbReference type="OrthoDB" id="4932172at2759"/>
<accession>A0A7S9KUQ9</accession>
<evidence type="ECO:0000313" key="3">
    <source>
        <dbReference type="Proteomes" id="UP000594364"/>
    </source>
</evidence>
<keyword evidence="3" id="KW-1185">Reference proteome</keyword>
<reference evidence="2 3" key="1">
    <citation type="journal article" date="2018" name="PLoS Genet.">
        <title>Repeat elements organise 3D genome structure and mediate transcription in the filamentous fungus Epichloe festucae.</title>
        <authorList>
            <person name="Winter D.J."/>
            <person name="Ganley A.R.D."/>
            <person name="Young C.A."/>
            <person name="Liachko I."/>
            <person name="Schardl C.L."/>
            <person name="Dupont P.Y."/>
            <person name="Berry D."/>
            <person name="Ram A."/>
            <person name="Scott B."/>
            <person name="Cox M.P."/>
        </authorList>
    </citation>
    <scope>NUCLEOTIDE SEQUENCE [LARGE SCALE GENOMIC DNA]</scope>
    <source>
        <strain evidence="2 3">Fl1</strain>
    </source>
</reference>
<dbReference type="Proteomes" id="UP000594364">
    <property type="component" value="Chromosome 4"/>
</dbReference>
<organism evidence="2 3">
    <name type="scientific">Epichloe festucae (strain Fl1)</name>
    <dbReference type="NCBI Taxonomy" id="877507"/>
    <lineage>
        <taxon>Eukaryota</taxon>
        <taxon>Fungi</taxon>
        <taxon>Dikarya</taxon>
        <taxon>Ascomycota</taxon>
        <taxon>Pezizomycotina</taxon>
        <taxon>Sordariomycetes</taxon>
        <taxon>Hypocreomycetidae</taxon>
        <taxon>Hypocreales</taxon>
        <taxon>Clavicipitaceae</taxon>
        <taxon>Epichloe</taxon>
    </lineage>
</organism>
<feature type="region of interest" description="Disordered" evidence="1">
    <location>
        <begin position="313"/>
        <end position="340"/>
    </location>
</feature>